<keyword evidence="2" id="KW-0805">Transcription regulation</keyword>
<dbReference type="PATRIC" id="fig|1172194.4.peg.4200"/>
<gene>
    <name evidence="6" type="ORF">WQQ_43340</name>
</gene>
<comment type="similarity">
    <text evidence="1">Belongs to the LysR transcriptional regulatory family.</text>
</comment>
<comment type="caution">
    <text evidence="6">The sequence shown here is derived from an EMBL/GenBank/DDBJ whole genome shotgun (WGS) entry which is preliminary data.</text>
</comment>
<proteinExistence type="inferred from homology"/>
<evidence type="ECO:0000313" key="6">
    <source>
        <dbReference type="EMBL" id="EIT67899.1"/>
    </source>
</evidence>
<evidence type="ECO:0000256" key="1">
    <source>
        <dbReference type="ARBA" id="ARBA00009437"/>
    </source>
</evidence>
<dbReference type="Gene3D" id="3.40.190.10">
    <property type="entry name" value="Periplasmic binding protein-like II"/>
    <property type="match status" value="2"/>
</dbReference>
<dbReference type="EMBL" id="AKGD01000004">
    <property type="protein sequence ID" value="EIT67899.1"/>
    <property type="molecule type" value="Genomic_DNA"/>
</dbReference>
<keyword evidence="7" id="KW-1185">Reference proteome</keyword>
<dbReference type="SUPFAM" id="SSF46785">
    <property type="entry name" value="Winged helix' DNA-binding domain"/>
    <property type="match status" value="1"/>
</dbReference>
<dbReference type="SUPFAM" id="SSF53850">
    <property type="entry name" value="Periplasmic binding protein-like II"/>
    <property type="match status" value="1"/>
</dbReference>
<reference evidence="6 7" key="1">
    <citation type="journal article" date="2012" name="J. Bacteriol.">
        <title>Genome Sequence of n-Alkane-Degrading Hydrocarboniphaga effusa Strain AP103T (ATCC BAA-332T).</title>
        <authorList>
            <person name="Chang H.K."/>
            <person name="Zylstra G.J."/>
            <person name="Chae J.C."/>
        </authorList>
    </citation>
    <scope>NUCLEOTIDE SEQUENCE [LARGE SCALE GENOMIC DNA]</scope>
    <source>
        <strain evidence="6 7">AP103</strain>
    </source>
</reference>
<dbReference type="InterPro" id="IPR005119">
    <property type="entry name" value="LysR_subst-bd"/>
</dbReference>
<evidence type="ECO:0000256" key="3">
    <source>
        <dbReference type="ARBA" id="ARBA00023125"/>
    </source>
</evidence>
<dbReference type="InterPro" id="IPR000847">
    <property type="entry name" value="LysR_HTH_N"/>
</dbReference>
<evidence type="ECO:0000259" key="5">
    <source>
        <dbReference type="PROSITE" id="PS50931"/>
    </source>
</evidence>
<dbReference type="GO" id="GO:0032993">
    <property type="term" value="C:protein-DNA complex"/>
    <property type="evidence" value="ECO:0007669"/>
    <property type="project" value="TreeGrafter"/>
</dbReference>
<dbReference type="Pfam" id="PF03466">
    <property type="entry name" value="LysR_substrate"/>
    <property type="match status" value="1"/>
</dbReference>
<dbReference type="PRINTS" id="PR00039">
    <property type="entry name" value="HTHLYSR"/>
</dbReference>
<dbReference type="GO" id="GO:0003700">
    <property type="term" value="F:DNA-binding transcription factor activity"/>
    <property type="evidence" value="ECO:0007669"/>
    <property type="project" value="InterPro"/>
</dbReference>
<dbReference type="Proteomes" id="UP000003704">
    <property type="component" value="Unassembled WGS sequence"/>
</dbReference>
<dbReference type="InterPro" id="IPR036388">
    <property type="entry name" value="WH-like_DNA-bd_sf"/>
</dbReference>
<dbReference type="Gene3D" id="1.10.10.10">
    <property type="entry name" value="Winged helix-like DNA-binding domain superfamily/Winged helix DNA-binding domain"/>
    <property type="match status" value="1"/>
</dbReference>
<evidence type="ECO:0000313" key="7">
    <source>
        <dbReference type="Proteomes" id="UP000003704"/>
    </source>
</evidence>
<protein>
    <submittedName>
        <fullName evidence="6">LysR family transcriptional regulator</fullName>
    </submittedName>
</protein>
<dbReference type="FunFam" id="1.10.10.10:FF:000001">
    <property type="entry name" value="LysR family transcriptional regulator"/>
    <property type="match status" value="1"/>
</dbReference>
<dbReference type="AlphaFoldDB" id="I7Z7W8"/>
<dbReference type="PANTHER" id="PTHR30346:SF28">
    <property type="entry name" value="HTH-TYPE TRANSCRIPTIONAL REGULATOR CYNR"/>
    <property type="match status" value="1"/>
</dbReference>
<name>I7Z7W8_9GAMM</name>
<dbReference type="InterPro" id="IPR036390">
    <property type="entry name" value="WH_DNA-bd_sf"/>
</dbReference>
<sequence length="302" mass="33885">MDVRLKYVVAVARTGSFTAAAEAAFVTQSAITRSVADLEQQIGYSIFYRTSRGSFLTPEGRDFVDRATRLLEDTDELLRRPSKQDDYFSGTLRVGVGPASLEWRLIAPLRLLLSRHPGIKFDVSATTFERTVQLLRAGSIDVALGLDAAFSEWTDLRREPVAAVASVHFVRREHPILERSTITLDDLADFDYVSPSDGRPYGSFIRKIFEDKGMEWRRHVHVVDYFPLVRQIVASSDAIGIVSVPYAQTANFKARFVALDMIEALPPSPMCCALRKRWEPKPAVRAFLRAVQDTESSIGNEK</sequence>
<dbReference type="OrthoDB" id="9785974at2"/>
<organism evidence="6 7">
    <name type="scientific">Hydrocarboniphaga effusa AP103</name>
    <dbReference type="NCBI Taxonomy" id="1172194"/>
    <lineage>
        <taxon>Bacteria</taxon>
        <taxon>Pseudomonadati</taxon>
        <taxon>Pseudomonadota</taxon>
        <taxon>Gammaproteobacteria</taxon>
        <taxon>Nevskiales</taxon>
        <taxon>Nevskiaceae</taxon>
        <taxon>Hydrocarboniphaga</taxon>
    </lineage>
</organism>
<dbReference type="STRING" id="1172194.WQQ_43340"/>
<dbReference type="PROSITE" id="PS50931">
    <property type="entry name" value="HTH_LYSR"/>
    <property type="match status" value="1"/>
</dbReference>
<dbReference type="CDD" id="cd05466">
    <property type="entry name" value="PBP2_LTTR_substrate"/>
    <property type="match status" value="1"/>
</dbReference>
<dbReference type="Pfam" id="PF00126">
    <property type="entry name" value="HTH_1"/>
    <property type="match status" value="1"/>
</dbReference>
<dbReference type="RefSeq" id="WP_007187269.1">
    <property type="nucleotide sequence ID" value="NZ_CALRWF010000034.1"/>
</dbReference>
<dbReference type="PANTHER" id="PTHR30346">
    <property type="entry name" value="TRANSCRIPTIONAL DUAL REGULATOR HCAR-RELATED"/>
    <property type="match status" value="1"/>
</dbReference>
<keyword evidence="4" id="KW-0804">Transcription</keyword>
<evidence type="ECO:0000256" key="2">
    <source>
        <dbReference type="ARBA" id="ARBA00023015"/>
    </source>
</evidence>
<feature type="domain" description="HTH lysR-type" evidence="5">
    <location>
        <begin position="1"/>
        <end position="57"/>
    </location>
</feature>
<evidence type="ECO:0000256" key="4">
    <source>
        <dbReference type="ARBA" id="ARBA00023163"/>
    </source>
</evidence>
<keyword evidence="3" id="KW-0238">DNA-binding</keyword>
<dbReference type="GO" id="GO:0003677">
    <property type="term" value="F:DNA binding"/>
    <property type="evidence" value="ECO:0007669"/>
    <property type="project" value="UniProtKB-KW"/>
</dbReference>
<accession>I7Z7W8</accession>